<dbReference type="Pfam" id="PF03171">
    <property type="entry name" value="2OG-FeII_Oxy"/>
    <property type="match status" value="1"/>
</dbReference>
<dbReference type="OMA" id="WIQPLEE"/>
<organism evidence="5 6">
    <name type="scientific">Hyaloperonospora arabidopsidis (strain Emoy2)</name>
    <name type="common">Downy mildew agent</name>
    <name type="synonym">Peronospora arabidopsidis</name>
    <dbReference type="NCBI Taxonomy" id="559515"/>
    <lineage>
        <taxon>Eukaryota</taxon>
        <taxon>Sar</taxon>
        <taxon>Stramenopiles</taxon>
        <taxon>Oomycota</taxon>
        <taxon>Peronosporomycetes</taxon>
        <taxon>Peronosporales</taxon>
        <taxon>Peronosporaceae</taxon>
        <taxon>Hyaloperonospora</taxon>
    </lineage>
</organism>
<evidence type="ECO:0000256" key="3">
    <source>
        <dbReference type="SAM" id="Phobius"/>
    </source>
</evidence>
<dbReference type="HOGENOM" id="CLU_557197_0_0_1"/>
<dbReference type="PRINTS" id="PR00682">
    <property type="entry name" value="IPNSYNTHASE"/>
</dbReference>
<keyword evidence="3" id="KW-1133">Transmembrane helix</keyword>
<reference evidence="6" key="1">
    <citation type="journal article" date="2010" name="Science">
        <title>Signatures of adaptation to obligate biotrophy in the Hyaloperonospora arabidopsidis genome.</title>
        <authorList>
            <person name="Baxter L."/>
            <person name="Tripathy S."/>
            <person name="Ishaque N."/>
            <person name="Boot N."/>
            <person name="Cabral A."/>
            <person name="Kemen E."/>
            <person name="Thines M."/>
            <person name="Ah-Fong A."/>
            <person name="Anderson R."/>
            <person name="Badejoko W."/>
            <person name="Bittner-Eddy P."/>
            <person name="Boore J.L."/>
            <person name="Chibucos M.C."/>
            <person name="Coates M."/>
            <person name="Dehal P."/>
            <person name="Delehaunty K."/>
            <person name="Dong S."/>
            <person name="Downton P."/>
            <person name="Dumas B."/>
            <person name="Fabro G."/>
            <person name="Fronick C."/>
            <person name="Fuerstenberg S.I."/>
            <person name="Fulton L."/>
            <person name="Gaulin E."/>
            <person name="Govers F."/>
            <person name="Hughes L."/>
            <person name="Humphray S."/>
            <person name="Jiang R.H."/>
            <person name="Judelson H."/>
            <person name="Kamoun S."/>
            <person name="Kyung K."/>
            <person name="Meijer H."/>
            <person name="Minx P."/>
            <person name="Morris P."/>
            <person name="Nelson J."/>
            <person name="Phuntumart V."/>
            <person name="Qutob D."/>
            <person name="Rehmany A."/>
            <person name="Rougon-Cardoso A."/>
            <person name="Ryden P."/>
            <person name="Torto-Alalibo T."/>
            <person name="Studholme D."/>
            <person name="Wang Y."/>
            <person name="Win J."/>
            <person name="Wood J."/>
            <person name="Clifton S.W."/>
            <person name="Rogers J."/>
            <person name="Van den Ackerveken G."/>
            <person name="Jones J.D."/>
            <person name="McDowell J.M."/>
            <person name="Beynon J."/>
            <person name="Tyler B.M."/>
        </authorList>
    </citation>
    <scope>NUCLEOTIDE SEQUENCE [LARGE SCALE GENOMIC DNA]</scope>
    <source>
        <strain evidence="6">Emoy2</strain>
    </source>
</reference>
<comment type="similarity">
    <text evidence="1">Belongs to the iron/ascorbate-dependent oxidoreductase family.</text>
</comment>
<keyword evidence="3" id="KW-0812">Transmembrane</keyword>
<dbReference type="InterPro" id="IPR050231">
    <property type="entry name" value="Iron_ascorbate_oxido_reductase"/>
</dbReference>
<feature type="domain" description="Fe2OG dioxygenase" evidence="4">
    <location>
        <begin position="186"/>
        <end position="288"/>
    </location>
</feature>
<evidence type="ECO:0000259" key="4">
    <source>
        <dbReference type="PROSITE" id="PS51471"/>
    </source>
</evidence>
<keyword evidence="1" id="KW-0479">Metal-binding</keyword>
<dbReference type="Proteomes" id="UP000011713">
    <property type="component" value="Unassembled WGS sequence"/>
</dbReference>
<dbReference type="VEuPathDB" id="FungiDB:HpaG802458"/>
<keyword evidence="1" id="KW-0560">Oxidoreductase</keyword>
<reference evidence="5" key="2">
    <citation type="submission" date="2015-06" db="UniProtKB">
        <authorList>
            <consortium name="EnsemblProtists"/>
        </authorList>
    </citation>
    <scope>IDENTIFICATION</scope>
    <source>
        <strain evidence="5">Emoy2</strain>
    </source>
</reference>
<dbReference type="EnsemblProtists" id="HpaT802458">
    <property type="protein sequence ID" value="HpaP802458"/>
    <property type="gene ID" value="HpaG802458"/>
</dbReference>
<dbReference type="InterPro" id="IPR027443">
    <property type="entry name" value="IPNS-like_sf"/>
</dbReference>
<dbReference type="STRING" id="559515.M4B856"/>
<feature type="region of interest" description="Disordered" evidence="2">
    <location>
        <begin position="347"/>
        <end position="379"/>
    </location>
</feature>
<feature type="transmembrane region" description="Helical" evidence="3">
    <location>
        <begin position="404"/>
        <end position="427"/>
    </location>
</feature>
<keyword evidence="6" id="KW-1185">Reference proteome</keyword>
<dbReference type="AlphaFoldDB" id="M4B856"/>
<proteinExistence type="inferred from homology"/>
<evidence type="ECO:0000256" key="1">
    <source>
        <dbReference type="RuleBase" id="RU003682"/>
    </source>
</evidence>
<dbReference type="PROSITE" id="PS51471">
    <property type="entry name" value="FE2OG_OXY"/>
    <property type="match status" value="1"/>
</dbReference>
<dbReference type="SUPFAM" id="SSF51197">
    <property type="entry name" value="Clavaminate synthase-like"/>
    <property type="match status" value="1"/>
</dbReference>
<keyword evidence="1" id="KW-0408">Iron</keyword>
<keyword evidence="3" id="KW-0472">Membrane</keyword>
<dbReference type="Gene3D" id="2.60.120.330">
    <property type="entry name" value="B-lactam Antibiotic, Isopenicillin N Synthase, Chain"/>
    <property type="match status" value="1"/>
</dbReference>
<dbReference type="Pfam" id="PF14226">
    <property type="entry name" value="DIOX_N"/>
    <property type="match status" value="1"/>
</dbReference>
<sequence length="490" mass="54217">MNVHQVPAIDIGPLMALSNDTEVNKVLCDANNTSICHIVENVRAAASEWGFFYIANHGVSEDEMDKFRDVMRSFFQLSPDIKESILSSVSNPRGYVKGELTKNKVDWKECFDFTGAQEDDPPSSSNERLGAEQNQWLDETVLPGFRAEMQAYYEKMGFISRRLMKLVAVALDKDPTFFDRFFERTHPSAMRLNHYPVAPEPDKTMGVYHHTDPVALTILLQDDKVDSLQVLHRASGTWVNVPPRRGTYTINTGDLLQVWSNDKFMAPLHRVLASEKADRFSAPFFYLPAYNVQVEPIVMQEDDVPNYRPFRFLEYIVARATVLYGDHRKKYPSGDVMRSTKVCQRTPIHVGPKHPTDIAAGPKADGGNDQDEEGVEDVATEPADVTKDAGDNLRLSEATSNVPLGLRLLLPLVAGFVLCFLGSVPVAGPTSAMVLKLGVQEKYTAGLTIVVGGTIAEATYASVAFWGFGGFLAGAKVLLPVSEQNPVGLE</sequence>
<dbReference type="InterPro" id="IPR005123">
    <property type="entry name" value="Oxoglu/Fe-dep_dioxygenase_dom"/>
</dbReference>
<dbReference type="PANTHER" id="PTHR47990">
    <property type="entry name" value="2-OXOGLUTARATE (2OG) AND FE(II)-DEPENDENT OXYGENASE SUPERFAMILY PROTEIN-RELATED"/>
    <property type="match status" value="1"/>
</dbReference>
<name>M4B856_HYAAE</name>
<evidence type="ECO:0000313" key="5">
    <source>
        <dbReference type="EnsemblProtists" id="HpaP802458"/>
    </source>
</evidence>
<evidence type="ECO:0000313" key="6">
    <source>
        <dbReference type="Proteomes" id="UP000011713"/>
    </source>
</evidence>
<protein>
    <recommendedName>
        <fullName evidence="4">Fe2OG dioxygenase domain-containing protein</fullName>
    </recommendedName>
</protein>
<dbReference type="GO" id="GO:0046872">
    <property type="term" value="F:metal ion binding"/>
    <property type="evidence" value="ECO:0007669"/>
    <property type="project" value="UniProtKB-KW"/>
</dbReference>
<dbReference type="FunFam" id="2.60.120.330:FF:000012">
    <property type="entry name" value="Gibberellin 20 oxidase 1"/>
    <property type="match status" value="1"/>
</dbReference>
<dbReference type="InterPro" id="IPR044861">
    <property type="entry name" value="IPNS-like_FE2OG_OXY"/>
</dbReference>
<evidence type="ECO:0000256" key="2">
    <source>
        <dbReference type="SAM" id="MobiDB-lite"/>
    </source>
</evidence>
<feature type="compositionally biased region" description="Acidic residues" evidence="2">
    <location>
        <begin position="368"/>
        <end position="379"/>
    </location>
</feature>
<dbReference type="EMBL" id="JH597957">
    <property type="status" value="NOT_ANNOTATED_CDS"/>
    <property type="molecule type" value="Genomic_DNA"/>
</dbReference>
<dbReference type="eggNOG" id="KOG0143">
    <property type="taxonomic scope" value="Eukaryota"/>
</dbReference>
<dbReference type="InterPro" id="IPR026992">
    <property type="entry name" value="DIOX_N"/>
</dbReference>
<accession>M4B856</accession>
<dbReference type="GO" id="GO:0016491">
    <property type="term" value="F:oxidoreductase activity"/>
    <property type="evidence" value="ECO:0007669"/>
    <property type="project" value="UniProtKB-KW"/>
</dbReference>
<dbReference type="InParanoid" id="M4B856"/>